<dbReference type="RefSeq" id="XP_022102556.1">
    <property type="nucleotide sequence ID" value="XM_022246864.1"/>
</dbReference>
<dbReference type="Proteomes" id="UP000694845">
    <property type="component" value="Unplaced"/>
</dbReference>
<dbReference type="OrthoDB" id="4310724at2759"/>
<dbReference type="GO" id="GO:0016787">
    <property type="term" value="F:hydrolase activity"/>
    <property type="evidence" value="ECO:0007669"/>
    <property type="project" value="UniProtKB-KW"/>
</dbReference>
<dbReference type="Pfam" id="PF00270">
    <property type="entry name" value="DEAD"/>
    <property type="match status" value="2"/>
</dbReference>
<evidence type="ECO:0000259" key="9">
    <source>
        <dbReference type="PROSITE" id="PS51194"/>
    </source>
</evidence>
<dbReference type="GO" id="GO:0005829">
    <property type="term" value="C:cytosol"/>
    <property type="evidence" value="ECO:0007669"/>
    <property type="project" value="TreeGrafter"/>
</dbReference>
<accession>A0A8B7ZCJ2</accession>
<feature type="region of interest" description="Disordered" evidence="7">
    <location>
        <begin position="167"/>
        <end position="186"/>
    </location>
</feature>
<feature type="region of interest" description="Disordered" evidence="7">
    <location>
        <begin position="1013"/>
        <end position="1044"/>
    </location>
</feature>
<sequence>MATSRDSTSSKFDPAFDQVHRRKKMKKKPKLETGKTEESDVEFKGKWTVADVDYSALKLDELREFMGIEELSMEHAVVTGKPSSAHSKRSRNRGKRRRKQQQKQNSTENQQVSPPKKQKMRNQRKNASQDHTMSGKMQQELTKSDIGKRAEEVVEVTMNTKRKSIDKVKTENQNPMQSKKEMSFTKGISVPKKDSNVNMPAWKTLHVPLPVLKALQDLGYKEPTPIQKASIPSAIKDSKDIVGAAETGSGKTLAFGIPVIHNILQHKAALRREARSKIFKVANTESTDTTKQQETSTKRTVKETASDPKKEQKAIKSPHSKRSDGKPLELERTVVKSKTKQKMTGQEEKTEIQEQDSEDTNVEDNDEFEMEETEDDDEDEDIEYDFDDDDEIDEDEAESIDFDEDDADDSEGNIDDIEDWEQEDGGDFAEAQNDEDCMDDEGDNDDDKDLKGKVAIKKKEKIPVENDKPSDRSKKPKGKKGQRKRKFRTRERKVVELDGAEFEGIELINKMDKRGFGCVRAIDDISDAELLSQVGLGEVVEQIDDAGDRSSDDQELYAMILTPTRELAIQVKNHLVAASKYTDIQIAVIVGGMSAQKQERVLRKRPEIVVGTPGRIWELFREGEPHLSTMSGVRCLVLDEADRMIEKGHYEQLIEILHHMNNSPASLQRQTFVFSATLTLVHLGPDRKNLANKTNKNNPKQEKKDRKEKLNALMKKVGIRDDPKVVDLTQKQGTVASLMEAKIICDVTDKDVYLYYFLLQFPGRTLVFCNSIDCIRRLCSILTLLACNPLPLHSSMHQKQRLKNLDRFASNSTALLLATDVAARGLDIPDVQHVIHYQVPRTSEIYIHRSGRTARQAKEGISIMLVAPSEAHFYKRVCKTLKRDDIPSFPVDHMYYSAVKERVDLARLIDLTNHRMEKKKHTNNWFIKAAKDLDVDLDEDLILHDLGDAREQGQHERKLQHMKGELKSLLKRTIFPRGSSWLYPTAAGKLVSPLTLGTSSALGVVKSKVDKRKLEASQQAEAEPPKKVKKSKNKFKRAADETAI</sequence>
<dbReference type="InterPro" id="IPR001650">
    <property type="entry name" value="Helicase_C-like"/>
</dbReference>
<evidence type="ECO:0000256" key="2">
    <source>
        <dbReference type="ARBA" id="ARBA00022741"/>
    </source>
</evidence>
<feature type="compositionally biased region" description="Acidic residues" evidence="7">
    <location>
        <begin position="353"/>
        <end position="447"/>
    </location>
</feature>
<feature type="compositionally biased region" description="Basic and acidic residues" evidence="7">
    <location>
        <begin position="461"/>
        <end position="473"/>
    </location>
</feature>
<evidence type="ECO:0000259" key="8">
    <source>
        <dbReference type="PROSITE" id="PS51192"/>
    </source>
</evidence>
<proteinExistence type="predicted"/>
<feature type="domain" description="DEAD-box RNA helicase Q" evidence="10">
    <location>
        <begin position="200"/>
        <end position="228"/>
    </location>
</feature>
<evidence type="ECO:0000256" key="6">
    <source>
        <dbReference type="PROSITE-ProRule" id="PRU00552"/>
    </source>
</evidence>
<evidence type="ECO:0000256" key="1">
    <source>
        <dbReference type="ARBA" id="ARBA00012552"/>
    </source>
</evidence>
<evidence type="ECO:0000256" key="7">
    <source>
        <dbReference type="SAM" id="MobiDB-lite"/>
    </source>
</evidence>
<dbReference type="KEGG" id="aplc:110985677"/>
<evidence type="ECO:0000256" key="4">
    <source>
        <dbReference type="ARBA" id="ARBA00022806"/>
    </source>
</evidence>
<dbReference type="Gene3D" id="3.40.50.300">
    <property type="entry name" value="P-loop containing nucleotide triphosphate hydrolases"/>
    <property type="match status" value="3"/>
</dbReference>
<dbReference type="EC" id="3.6.4.13" evidence="1"/>
<dbReference type="InterPro" id="IPR014001">
    <property type="entry name" value="Helicase_ATP-bd"/>
</dbReference>
<dbReference type="GO" id="GO:0003676">
    <property type="term" value="F:nucleic acid binding"/>
    <property type="evidence" value="ECO:0007669"/>
    <property type="project" value="InterPro"/>
</dbReference>
<evidence type="ECO:0000313" key="13">
    <source>
        <dbReference type="RefSeq" id="XP_022102556.1"/>
    </source>
</evidence>
<name>A0A8B7ZCJ2_ACAPL</name>
<dbReference type="PROSITE" id="PS51194">
    <property type="entry name" value="HELICASE_CTER"/>
    <property type="match status" value="1"/>
</dbReference>
<feature type="region of interest" description="Disordered" evidence="7">
    <location>
        <begin position="75"/>
        <end position="147"/>
    </location>
</feature>
<dbReference type="SMART" id="SM00487">
    <property type="entry name" value="DEXDc"/>
    <property type="match status" value="1"/>
</dbReference>
<feature type="compositionally biased region" description="Polar residues" evidence="7">
    <location>
        <begin position="284"/>
        <end position="295"/>
    </location>
</feature>
<dbReference type="InterPro" id="IPR014014">
    <property type="entry name" value="RNA_helicase_DEAD_Q_motif"/>
</dbReference>
<protein>
    <recommendedName>
        <fullName evidence="1">RNA helicase</fullName>
        <ecNumber evidence="1">3.6.4.13</ecNumber>
    </recommendedName>
</protein>
<keyword evidence="11" id="KW-1185">Reference proteome</keyword>
<feature type="domain" description="Helicase ATP-binding" evidence="8">
    <location>
        <begin position="558"/>
        <end position="696"/>
    </location>
</feature>
<feature type="compositionally biased region" description="Basic and acidic residues" evidence="7">
    <location>
        <begin position="321"/>
        <end position="334"/>
    </location>
</feature>
<evidence type="ECO:0000256" key="3">
    <source>
        <dbReference type="ARBA" id="ARBA00022801"/>
    </source>
</evidence>
<dbReference type="GO" id="GO:0003724">
    <property type="term" value="F:RNA helicase activity"/>
    <property type="evidence" value="ECO:0007669"/>
    <property type="project" value="UniProtKB-EC"/>
</dbReference>
<dbReference type="RefSeq" id="XP_022102555.1">
    <property type="nucleotide sequence ID" value="XM_022246863.1"/>
</dbReference>
<feature type="compositionally biased region" description="Basic residues" evidence="7">
    <location>
        <begin position="1027"/>
        <end position="1036"/>
    </location>
</feature>
<feature type="compositionally biased region" description="Basic residues" evidence="7">
    <location>
        <begin position="86"/>
        <end position="101"/>
    </location>
</feature>
<keyword evidence="5" id="KW-0067">ATP-binding</keyword>
<dbReference type="InterPro" id="IPR050079">
    <property type="entry name" value="DEAD_box_RNA_helicase"/>
</dbReference>
<dbReference type="OMA" id="ACMHKSS"/>
<dbReference type="GO" id="GO:0005524">
    <property type="term" value="F:ATP binding"/>
    <property type="evidence" value="ECO:0007669"/>
    <property type="project" value="UniProtKB-KW"/>
</dbReference>
<dbReference type="PANTHER" id="PTHR47959:SF1">
    <property type="entry name" value="ATP-DEPENDENT RNA HELICASE DBPA"/>
    <property type="match status" value="1"/>
</dbReference>
<gene>
    <name evidence="12 13" type="primary">LOC110985677</name>
</gene>
<keyword evidence="3" id="KW-0378">Hydrolase</keyword>
<dbReference type="SUPFAM" id="SSF52540">
    <property type="entry name" value="P-loop containing nucleoside triphosphate hydrolases"/>
    <property type="match status" value="2"/>
</dbReference>
<dbReference type="AlphaFoldDB" id="A0A8B7ZCJ2"/>
<feature type="region of interest" description="Disordered" evidence="7">
    <location>
        <begin position="687"/>
        <end position="707"/>
    </location>
</feature>
<feature type="compositionally biased region" description="Basic residues" evidence="7">
    <location>
        <begin position="474"/>
        <end position="488"/>
    </location>
</feature>
<dbReference type="CDD" id="cd18787">
    <property type="entry name" value="SF2_C_DEAD"/>
    <property type="match status" value="1"/>
</dbReference>
<evidence type="ECO:0000313" key="12">
    <source>
        <dbReference type="RefSeq" id="XP_022102555.1"/>
    </source>
</evidence>
<dbReference type="GeneID" id="110985677"/>
<dbReference type="PROSITE" id="PS51192">
    <property type="entry name" value="HELICASE_ATP_BIND_1"/>
    <property type="match status" value="1"/>
</dbReference>
<dbReference type="InterPro" id="IPR027417">
    <property type="entry name" value="P-loop_NTPase"/>
</dbReference>
<dbReference type="PROSITE" id="PS00039">
    <property type="entry name" value="DEAD_ATP_HELICASE"/>
    <property type="match status" value="1"/>
</dbReference>
<dbReference type="PANTHER" id="PTHR47959">
    <property type="entry name" value="ATP-DEPENDENT RNA HELICASE RHLE-RELATED"/>
    <property type="match status" value="1"/>
</dbReference>
<feature type="region of interest" description="Disordered" evidence="7">
    <location>
        <begin position="1"/>
        <end position="42"/>
    </location>
</feature>
<dbReference type="Pfam" id="PF00271">
    <property type="entry name" value="Helicase_C"/>
    <property type="match status" value="1"/>
</dbReference>
<feature type="compositionally biased region" description="Polar residues" evidence="7">
    <location>
        <begin position="1"/>
        <end position="11"/>
    </location>
</feature>
<keyword evidence="4" id="KW-0347">Helicase</keyword>
<dbReference type="InterPro" id="IPR000629">
    <property type="entry name" value="RNA-helicase_DEAD-box_CS"/>
</dbReference>
<feature type="compositionally biased region" description="Basic and acidic residues" evidence="7">
    <location>
        <begin position="30"/>
        <end position="42"/>
    </location>
</feature>
<feature type="compositionally biased region" description="Polar residues" evidence="7">
    <location>
        <begin position="125"/>
        <end position="141"/>
    </location>
</feature>
<dbReference type="SMART" id="SM00490">
    <property type="entry name" value="HELICc"/>
    <property type="match status" value="1"/>
</dbReference>
<evidence type="ECO:0000259" key="10">
    <source>
        <dbReference type="PROSITE" id="PS51195"/>
    </source>
</evidence>
<dbReference type="InterPro" id="IPR011545">
    <property type="entry name" value="DEAD/DEAH_box_helicase_dom"/>
</dbReference>
<feature type="compositionally biased region" description="Low complexity" evidence="7">
    <location>
        <begin position="102"/>
        <end position="111"/>
    </location>
</feature>
<organism evidence="11 12">
    <name type="scientific">Acanthaster planci</name>
    <name type="common">Crown-of-thorns starfish</name>
    <dbReference type="NCBI Taxonomy" id="133434"/>
    <lineage>
        <taxon>Eukaryota</taxon>
        <taxon>Metazoa</taxon>
        <taxon>Echinodermata</taxon>
        <taxon>Eleutherozoa</taxon>
        <taxon>Asterozoa</taxon>
        <taxon>Asteroidea</taxon>
        <taxon>Valvatacea</taxon>
        <taxon>Valvatida</taxon>
        <taxon>Acanthasteridae</taxon>
        <taxon>Acanthaster</taxon>
    </lineage>
</organism>
<feature type="domain" description="Helicase C-terminal" evidence="9">
    <location>
        <begin position="751"/>
        <end position="897"/>
    </location>
</feature>
<feature type="compositionally biased region" description="Basic and acidic residues" evidence="7">
    <location>
        <begin position="296"/>
        <end position="314"/>
    </location>
</feature>
<feature type="region of interest" description="Disordered" evidence="7">
    <location>
        <begin position="284"/>
        <end position="488"/>
    </location>
</feature>
<evidence type="ECO:0000256" key="5">
    <source>
        <dbReference type="ARBA" id="ARBA00022840"/>
    </source>
</evidence>
<dbReference type="PROSITE" id="PS51195">
    <property type="entry name" value="Q_MOTIF"/>
    <property type="match status" value="1"/>
</dbReference>
<evidence type="ECO:0000313" key="11">
    <source>
        <dbReference type="Proteomes" id="UP000694845"/>
    </source>
</evidence>
<keyword evidence="2" id="KW-0547">Nucleotide-binding</keyword>
<feature type="short sequence motif" description="Q motif" evidence="6">
    <location>
        <begin position="200"/>
        <end position="228"/>
    </location>
</feature>
<feature type="compositionally biased region" description="Basic residues" evidence="7">
    <location>
        <begin position="20"/>
        <end position="29"/>
    </location>
</feature>
<reference evidence="12 13" key="1">
    <citation type="submission" date="2025-04" db="UniProtKB">
        <authorList>
            <consortium name="RefSeq"/>
        </authorList>
    </citation>
    <scope>IDENTIFICATION</scope>
</reference>